<comment type="similarity">
    <text evidence="1">Belongs to the PDK/BCKDK protein kinase family.</text>
</comment>
<dbReference type="Proteomes" id="UP001604277">
    <property type="component" value="Unassembled WGS sequence"/>
</dbReference>
<keyword evidence="1" id="KW-0496">Mitochondrion</keyword>
<sequence length="159" mass="17375">MADVFEAEGEGETEPMISIGDYLKAVEEEELLVKNSLRAVEEKFMDSDKVAPPIRIIVDDGLEDVTIKACSFDLSSFLLSNRESVETFIFVSNQKVVLLQGIKSVSDEGGGIPRSGLPKIFTYLYSTAKNPLDEHSGIDLGTVTTMAGYGCTSNKPFIR</sequence>
<dbReference type="GO" id="GO:0005759">
    <property type="term" value="C:mitochondrial matrix"/>
    <property type="evidence" value="ECO:0007669"/>
    <property type="project" value="UniProtKB-SubCell"/>
</dbReference>
<evidence type="ECO:0000313" key="3">
    <source>
        <dbReference type="EMBL" id="KAL2493687.1"/>
    </source>
</evidence>
<dbReference type="PANTHER" id="PTHR11947">
    <property type="entry name" value="PYRUVATE DEHYDROGENASE KINASE"/>
    <property type="match status" value="1"/>
</dbReference>
<comment type="caution">
    <text evidence="2">The sequence shown here is derived from an EMBL/GenBank/DDBJ whole genome shotgun (WGS) entry which is preliminary data.</text>
</comment>
<evidence type="ECO:0000313" key="2">
    <source>
        <dbReference type="EMBL" id="KAL2455742.1"/>
    </source>
</evidence>
<dbReference type="Gene3D" id="3.30.565.10">
    <property type="entry name" value="Histidine kinase-like ATPase, C-terminal domain"/>
    <property type="match status" value="1"/>
</dbReference>
<dbReference type="PANTHER" id="PTHR11947:SF3">
    <property type="entry name" value="[PYRUVATE DEHYDROGENASE (ACETYL-TRANSFERRING)] KINASE, MITOCHONDRIAL"/>
    <property type="match status" value="1"/>
</dbReference>
<protein>
    <recommendedName>
        <fullName evidence="1">Protein-serine/threonine kinase</fullName>
        <ecNumber evidence="1">2.7.11.-</ecNumber>
    </recommendedName>
</protein>
<proteinExistence type="inferred from homology"/>
<dbReference type="EMBL" id="JBFOLJ010000011">
    <property type="protein sequence ID" value="KAL2493687.1"/>
    <property type="molecule type" value="Genomic_DNA"/>
</dbReference>
<dbReference type="InterPro" id="IPR039028">
    <property type="entry name" value="BCKD/PDK"/>
</dbReference>
<dbReference type="EMBL" id="JBFOLJ010000099">
    <property type="protein sequence ID" value="KAL2455742.1"/>
    <property type="molecule type" value="Genomic_DNA"/>
</dbReference>
<dbReference type="EC" id="2.7.11.-" evidence="1"/>
<dbReference type="InterPro" id="IPR036890">
    <property type="entry name" value="HATPase_C_sf"/>
</dbReference>
<dbReference type="SUPFAM" id="SSF55874">
    <property type="entry name" value="ATPase domain of HSP90 chaperone/DNA topoisomerase II/histidine kinase"/>
    <property type="match status" value="1"/>
</dbReference>
<reference evidence="4" key="2">
    <citation type="submission" date="2024-07" db="EMBL/GenBank/DDBJ databases">
        <title>Two chromosome-level genome assemblies of Korean endemic species Abeliophyllum distichum and Forsythia ovata (Oleaceae).</title>
        <authorList>
            <person name="Jang H."/>
        </authorList>
    </citation>
    <scope>NUCLEOTIDE SEQUENCE [LARGE SCALE GENOMIC DNA]</scope>
</reference>
<organism evidence="2 4">
    <name type="scientific">Forsythia ovata</name>
    <dbReference type="NCBI Taxonomy" id="205694"/>
    <lineage>
        <taxon>Eukaryota</taxon>
        <taxon>Viridiplantae</taxon>
        <taxon>Streptophyta</taxon>
        <taxon>Embryophyta</taxon>
        <taxon>Tracheophyta</taxon>
        <taxon>Spermatophyta</taxon>
        <taxon>Magnoliopsida</taxon>
        <taxon>eudicotyledons</taxon>
        <taxon>Gunneridae</taxon>
        <taxon>Pentapetalae</taxon>
        <taxon>asterids</taxon>
        <taxon>lamiids</taxon>
        <taxon>Lamiales</taxon>
        <taxon>Oleaceae</taxon>
        <taxon>Forsythieae</taxon>
        <taxon>Forsythia</taxon>
    </lineage>
</organism>
<dbReference type="GO" id="GO:0016301">
    <property type="term" value="F:kinase activity"/>
    <property type="evidence" value="ECO:0007669"/>
    <property type="project" value="UniProtKB-KW"/>
</dbReference>
<dbReference type="GO" id="GO:0005524">
    <property type="term" value="F:ATP binding"/>
    <property type="evidence" value="ECO:0007669"/>
    <property type="project" value="UniProtKB-UniRule"/>
</dbReference>
<evidence type="ECO:0000256" key="1">
    <source>
        <dbReference type="RuleBase" id="RU366032"/>
    </source>
</evidence>
<name>A0ABD1NVU6_9LAMI</name>
<accession>A0ABD1NVU6</accession>
<keyword evidence="4" id="KW-1185">Reference proteome</keyword>
<gene>
    <name evidence="3" type="ORF">Fot_37444</name>
    <name evidence="2" type="ORF">Fot_57325</name>
</gene>
<keyword evidence="1 2" id="KW-0418">Kinase</keyword>
<keyword evidence="1" id="KW-0808">Transferase</keyword>
<dbReference type="AlphaFoldDB" id="A0ABD1NVU6"/>
<evidence type="ECO:0000313" key="4">
    <source>
        <dbReference type="Proteomes" id="UP001604277"/>
    </source>
</evidence>
<keyword evidence="1" id="KW-0547">Nucleotide-binding</keyword>
<keyword evidence="1" id="KW-0067">ATP-binding</keyword>
<comment type="subcellular location">
    <subcellularLocation>
        <location evidence="1">Mitochondrion matrix</location>
    </subcellularLocation>
</comment>
<reference evidence="2" key="1">
    <citation type="submission" date="2024-07" db="EMBL/GenBank/DDBJ databases">
        <title>Two chromosome-level genome assemblies of Korean endemic species Abeliophyllum distichum and Forsythia ovata (Oleaceae).</title>
        <authorList>
            <person name="Mun J.H."/>
        </authorList>
    </citation>
    <scope>NUCLEOTIDE SEQUENCE</scope>
    <source>
        <strain evidence="2">KNKB202402200001</strain>
        <tissue evidence="2">Leaf</tissue>
    </source>
</reference>